<dbReference type="InterPro" id="IPR012312">
    <property type="entry name" value="Hemerythrin-like"/>
</dbReference>
<proteinExistence type="predicted"/>
<dbReference type="AlphaFoldDB" id="A0A3B1CPI2"/>
<reference evidence="2" key="1">
    <citation type="submission" date="2018-06" db="EMBL/GenBank/DDBJ databases">
        <authorList>
            <person name="Zhirakovskaya E."/>
        </authorList>
    </citation>
    <scope>NUCLEOTIDE SEQUENCE</scope>
</reference>
<gene>
    <name evidence="2" type="ORF">MNBD_IGNAVI01-2809</name>
</gene>
<protein>
    <recommendedName>
        <fullName evidence="1">Hemerythrin-like domain-containing protein</fullName>
    </recommendedName>
</protein>
<dbReference type="EMBL" id="UOGD01000410">
    <property type="protein sequence ID" value="VAX28391.1"/>
    <property type="molecule type" value="Genomic_DNA"/>
</dbReference>
<name>A0A3B1CPI2_9ZZZZ</name>
<sequence>MKRHSAIVPLSHDHHHALILAQALKKNAPKTGLGSKSPEEKLKAVINAYNTELIPHFDHEEVLLFPLALGKDEELDKMIHDILEEHNKIRNSIETLRDGDLEENLDAFGKLLENHVRTEERILFTKIEEVVGDEELNILNGQIIAVKG</sequence>
<accession>A0A3B1CPI2</accession>
<evidence type="ECO:0000313" key="2">
    <source>
        <dbReference type="EMBL" id="VAX28391.1"/>
    </source>
</evidence>
<feature type="domain" description="Hemerythrin-like" evidence="1">
    <location>
        <begin position="10"/>
        <end position="127"/>
    </location>
</feature>
<dbReference type="Pfam" id="PF01814">
    <property type="entry name" value="Hemerythrin"/>
    <property type="match status" value="1"/>
</dbReference>
<dbReference type="Gene3D" id="1.20.120.520">
    <property type="entry name" value="nmb1532 protein domain like"/>
    <property type="match status" value="1"/>
</dbReference>
<evidence type="ECO:0000259" key="1">
    <source>
        <dbReference type="Pfam" id="PF01814"/>
    </source>
</evidence>
<organism evidence="2">
    <name type="scientific">hydrothermal vent metagenome</name>
    <dbReference type="NCBI Taxonomy" id="652676"/>
    <lineage>
        <taxon>unclassified sequences</taxon>
        <taxon>metagenomes</taxon>
        <taxon>ecological metagenomes</taxon>
    </lineage>
</organism>